<keyword evidence="4" id="KW-0175">Coiled coil</keyword>
<organism evidence="6 7">
    <name type="scientific">Catellatospora bangladeshensis</name>
    <dbReference type="NCBI Taxonomy" id="310355"/>
    <lineage>
        <taxon>Bacteria</taxon>
        <taxon>Bacillati</taxon>
        <taxon>Actinomycetota</taxon>
        <taxon>Actinomycetes</taxon>
        <taxon>Micromonosporales</taxon>
        <taxon>Micromonosporaceae</taxon>
        <taxon>Catellatospora</taxon>
    </lineage>
</organism>
<evidence type="ECO:0008006" key="8">
    <source>
        <dbReference type="Google" id="ProtNLM"/>
    </source>
</evidence>
<dbReference type="Proteomes" id="UP000601223">
    <property type="component" value="Unassembled WGS sequence"/>
</dbReference>
<dbReference type="InterPro" id="IPR050482">
    <property type="entry name" value="Sensor_HK_TwoCompSys"/>
</dbReference>
<keyword evidence="2" id="KW-0418">Kinase</keyword>
<dbReference type="CDD" id="cd16917">
    <property type="entry name" value="HATPase_UhpB-NarQ-NarX-like"/>
    <property type="match status" value="1"/>
</dbReference>
<keyword evidence="1" id="KW-0808">Transferase</keyword>
<evidence type="ECO:0000256" key="5">
    <source>
        <dbReference type="SAM" id="Phobius"/>
    </source>
</evidence>
<evidence type="ECO:0000313" key="7">
    <source>
        <dbReference type="Proteomes" id="UP000601223"/>
    </source>
</evidence>
<evidence type="ECO:0000313" key="6">
    <source>
        <dbReference type="EMBL" id="GIF81563.1"/>
    </source>
</evidence>
<dbReference type="GO" id="GO:0000160">
    <property type="term" value="P:phosphorelay signal transduction system"/>
    <property type="evidence" value="ECO:0007669"/>
    <property type="project" value="UniProtKB-KW"/>
</dbReference>
<feature type="transmembrane region" description="Helical" evidence="5">
    <location>
        <begin position="85"/>
        <end position="107"/>
    </location>
</feature>
<gene>
    <name evidence="6" type="ORF">Cba03nite_29120</name>
</gene>
<protein>
    <recommendedName>
        <fullName evidence="8">Signal transduction histidine kinase</fullName>
    </recommendedName>
</protein>
<feature type="coiled-coil region" evidence="4">
    <location>
        <begin position="190"/>
        <end position="217"/>
    </location>
</feature>
<keyword evidence="7" id="KW-1185">Reference proteome</keyword>
<evidence type="ECO:0000256" key="1">
    <source>
        <dbReference type="ARBA" id="ARBA00022679"/>
    </source>
</evidence>
<reference evidence="6 7" key="1">
    <citation type="submission" date="2021-01" db="EMBL/GenBank/DDBJ databases">
        <title>Whole genome shotgun sequence of Catellatospora bangladeshensis NBRC 107357.</title>
        <authorList>
            <person name="Komaki H."/>
            <person name="Tamura T."/>
        </authorList>
    </citation>
    <scope>NUCLEOTIDE SEQUENCE [LARGE SCALE GENOMIC DNA]</scope>
    <source>
        <strain evidence="6 7">NBRC 107357</strain>
    </source>
</reference>
<dbReference type="GO" id="GO:0016301">
    <property type="term" value="F:kinase activity"/>
    <property type="evidence" value="ECO:0007669"/>
    <property type="project" value="UniProtKB-KW"/>
</dbReference>
<keyword evidence="3" id="KW-0902">Two-component regulatory system</keyword>
<proteinExistence type="predicted"/>
<dbReference type="RefSeq" id="WP_203746043.1">
    <property type="nucleotide sequence ID" value="NZ_BONF01000014.1"/>
</dbReference>
<accession>A0A8J3JIY7</accession>
<keyword evidence="5" id="KW-1133">Transmembrane helix</keyword>
<dbReference type="SUPFAM" id="SSF55874">
    <property type="entry name" value="ATPase domain of HSP90 chaperone/DNA topoisomerase II/histidine kinase"/>
    <property type="match status" value="1"/>
</dbReference>
<evidence type="ECO:0000256" key="2">
    <source>
        <dbReference type="ARBA" id="ARBA00022777"/>
    </source>
</evidence>
<comment type="caution">
    <text evidence="6">The sequence shown here is derived from an EMBL/GenBank/DDBJ whole genome shotgun (WGS) entry which is preliminary data.</text>
</comment>
<keyword evidence="5" id="KW-0472">Membrane</keyword>
<feature type="transmembrane region" description="Helical" evidence="5">
    <location>
        <begin position="176"/>
        <end position="194"/>
    </location>
</feature>
<dbReference type="PANTHER" id="PTHR24421">
    <property type="entry name" value="NITRATE/NITRITE SENSOR PROTEIN NARX-RELATED"/>
    <property type="match status" value="1"/>
</dbReference>
<dbReference type="EMBL" id="BONF01000014">
    <property type="protein sequence ID" value="GIF81563.1"/>
    <property type="molecule type" value="Genomic_DNA"/>
</dbReference>
<feature type="transmembrane region" description="Helical" evidence="5">
    <location>
        <begin position="61"/>
        <end position="78"/>
    </location>
</feature>
<dbReference type="Gene3D" id="3.30.565.10">
    <property type="entry name" value="Histidine kinase-like ATPase, C-terminal domain"/>
    <property type="match status" value="1"/>
</dbReference>
<dbReference type="AlphaFoldDB" id="A0A8J3JIY7"/>
<dbReference type="InterPro" id="IPR036890">
    <property type="entry name" value="HATPase_C_sf"/>
</dbReference>
<evidence type="ECO:0000256" key="4">
    <source>
        <dbReference type="SAM" id="Coils"/>
    </source>
</evidence>
<name>A0A8J3JIY7_9ACTN</name>
<sequence>MRINASLGWRDPLFLAARPWPERVHRFTAMLLVAQRASYILPAAAGVFAHATPYVDRHVNVLLLGAALVWNIVLVLAVRRQGWFAPWTVAGDVVMTCVLVLAVSANVPLADRVVSAVNWSSPVMLATGALLGATVPGRHLAPALVPAGVAYLVAHAEDLGVERHWAVDFATRLNSYVWFAVILLFIVGYLRGQAARLEDLNRQRLQAQTERARYAERMTQFRRLHDTVLTTLTAIARGGLDHRAEQVRRRCAVDADYVRLMLADESSGGTLADRLAEVAAAAADLGLRIRVWADQISVELPDEVVAAMSEACRAALNNVALHAGVRDARVTVVEDGGVVTVRVVDRGAGFDPASRPGFGLRSSVRDRMREVGGAAEVFSVPGDGTCVDLIWPARSAQQAVLTDPAG</sequence>
<keyword evidence="5" id="KW-0812">Transmembrane</keyword>
<evidence type="ECO:0000256" key="3">
    <source>
        <dbReference type="ARBA" id="ARBA00023012"/>
    </source>
</evidence>